<dbReference type="PROSITE" id="PS51257">
    <property type="entry name" value="PROKAR_LIPOPROTEIN"/>
    <property type="match status" value="1"/>
</dbReference>
<evidence type="ECO:0000313" key="1">
    <source>
        <dbReference type="EMBL" id="SDZ93389.1"/>
    </source>
</evidence>
<sequence>MKKIILGLMLSSVITSCSVTKSSTAKSLDVYGTVMHIPVVADLNVKQEKVSATLEFLGKEASEAIKNKVIGEALKKSNADILIEPSFDIETKGSNSKITVKGFPASYSNFRNATPGDVELLKAGVIQKSDKG</sequence>
<dbReference type="OrthoDB" id="1494953at2"/>
<dbReference type="AlphaFoldDB" id="A0A1H3X1W4"/>
<name>A0A1H3X1W4_BIZPA</name>
<reference evidence="1 2" key="1">
    <citation type="submission" date="2016-10" db="EMBL/GenBank/DDBJ databases">
        <authorList>
            <person name="de Groot N.N."/>
        </authorList>
    </citation>
    <scope>NUCLEOTIDE SEQUENCE [LARGE SCALE GENOMIC DNA]</scope>
    <source>
        <strain evidence="1 2">DSM 23842</strain>
    </source>
</reference>
<organism evidence="1 2">
    <name type="scientific">Bizionia paragorgiae</name>
    <dbReference type="NCBI Taxonomy" id="283786"/>
    <lineage>
        <taxon>Bacteria</taxon>
        <taxon>Pseudomonadati</taxon>
        <taxon>Bacteroidota</taxon>
        <taxon>Flavobacteriia</taxon>
        <taxon>Flavobacteriales</taxon>
        <taxon>Flavobacteriaceae</taxon>
        <taxon>Bizionia</taxon>
    </lineage>
</organism>
<dbReference type="RefSeq" id="WP_092132735.1">
    <property type="nucleotide sequence ID" value="NZ_FNQK01000004.1"/>
</dbReference>
<accession>A0A1H3X1W4</accession>
<dbReference type="EMBL" id="FNQK01000004">
    <property type="protein sequence ID" value="SDZ93389.1"/>
    <property type="molecule type" value="Genomic_DNA"/>
</dbReference>
<keyword evidence="2" id="KW-1185">Reference proteome</keyword>
<dbReference type="Proteomes" id="UP000198846">
    <property type="component" value="Unassembled WGS sequence"/>
</dbReference>
<protein>
    <submittedName>
        <fullName evidence="1">Uncharacterized protein</fullName>
    </submittedName>
</protein>
<proteinExistence type="predicted"/>
<evidence type="ECO:0000313" key="2">
    <source>
        <dbReference type="Proteomes" id="UP000198846"/>
    </source>
</evidence>
<gene>
    <name evidence="1" type="ORF">SAMN04487990_104111</name>
</gene>